<organism evidence="1 2">
    <name type="scientific">Holospora undulata HU1</name>
    <dbReference type="NCBI Taxonomy" id="1321371"/>
    <lineage>
        <taxon>Bacteria</taxon>
        <taxon>Pseudomonadati</taxon>
        <taxon>Pseudomonadota</taxon>
        <taxon>Alphaproteobacteria</taxon>
        <taxon>Holosporales</taxon>
        <taxon>Holosporaceae</taxon>
        <taxon>Holospora</taxon>
    </lineage>
</organism>
<keyword evidence="2" id="KW-1185">Reference proteome</keyword>
<proteinExistence type="predicted"/>
<sequence>MPIYLRFENGMQVETTTLPKKPEGTGWLKAPSEFDWEKRYKLLEDNTVAECSSDEMQGDLLKNAKLAATETVRFILNNHRRSFAGYSHEKSRSYDIQEKTAKSIIAAVKNNQTPDEKDVELIAPLAELRSISVGDMAQLILTKSRKADRAIARCENIEDRAQRKIETCTPLDELKTFMDGFEQDVQTNLSKL</sequence>
<accession>A0A061JFL0</accession>
<gene>
    <name evidence="1" type="ORF">K737_301233</name>
</gene>
<dbReference type="Proteomes" id="UP000026922">
    <property type="component" value="Unassembled WGS sequence"/>
</dbReference>
<evidence type="ECO:0000313" key="1">
    <source>
        <dbReference type="EMBL" id="ETZ04396.1"/>
    </source>
</evidence>
<dbReference type="EMBL" id="ARPM03000202">
    <property type="protein sequence ID" value="ETZ04396.1"/>
    <property type="molecule type" value="Genomic_DNA"/>
</dbReference>
<comment type="caution">
    <text evidence="1">The sequence shown here is derived from an EMBL/GenBank/DDBJ whole genome shotgun (WGS) entry which is preliminary data.</text>
</comment>
<dbReference type="AlphaFoldDB" id="A0A061JFL0"/>
<name>A0A061JFL0_9PROT</name>
<protein>
    <submittedName>
        <fullName evidence="1">Uncharacterized protein</fullName>
    </submittedName>
</protein>
<dbReference type="RefSeq" id="WP_006302506.1">
    <property type="nucleotide sequence ID" value="NZ_ARPM03000202.1"/>
</dbReference>
<reference evidence="1 2" key="1">
    <citation type="journal article" date="2013" name="Genome Announc.">
        <title>Draft Genome Sequence of Holospora undulata Strain HU1, a Micronucleus-Specific Symbiont of the Ciliate Paramecium caudatum.</title>
        <authorList>
            <person name="Dohra H."/>
            <person name="Suzuki H."/>
            <person name="Suzuki T."/>
            <person name="Tanaka K."/>
            <person name="Fujishima M."/>
        </authorList>
    </citation>
    <scope>NUCLEOTIDE SEQUENCE [LARGE SCALE GENOMIC DNA]</scope>
    <source>
        <strain evidence="1 2">HU1</strain>
    </source>
</reference>
<evidence type="ECO:0000313" key="2">
    <source>
        <dbReference type="Proteomes" id="UP000026922"/>
    </source>
</evidence>